<keyword evidence="1" id="KW-0472">Membrane</keyword>
<dbReference type="RefSeq" id="WP_282300217.1">
    <property type="nucleotide sequence ID" value="NZ_CP124616.1"/>
</dbReference>
<feature type="transmembrane region" description="Helical" evidence="1">
    <location>
        <begin position="503"/>
        <end position="523"/>
    </location>
</feature>
<evidence type="ECO:0000256" key="1">
    <source>
        <dbReference type="SAM" id="Phobius"/>
    </source>
</evidence>
<accession>A0ABY8QHV8</accession>
<evidence type="ECO:0000313" key="2">
    <source>
        <dbReference type="EMBL" id="WGW03586.1"/>
    </source>
</evidence>
<feature type="transmembrane region" description="Helical" evidence="1">
    <location>
        <begin position="529"/>
        <end position="546"/>
    </location>
</feature>
<name>A0ABY8QHV8_9RHOB</name>
<reference evidence="2 3" key="1">
    <citation type="submission" date="2023-05" db="EMBL/GenBank/DDBJ databases">
        <title>YMD87, complete Genome.</title>
        <authorList>
            <person name="Zhang J."/>
            <person name="Xu X."/>
        </authorList>
    </citation>
    <scope>NUCLEOTIDE SEQUENCE [LARGE SCALE GENOMIC DNA]</scope>
    <source>
        <strain evidence="2 3">YMD87</strain>
    </source>
</reference>
<feature type="transmembrane region" description="Helical" evidence="1">
    <location>
        <begin position="442"/>
        <end position="464"/>
    </location>
</feature>
<dbReference type="Proteomes" id="UP001241605">
    <property type="component" value="Chromosome"/>
</dbReference>
<keyword evidence="3" id="KW-1185">Reference proteome</keyword>
<proteinExistence type="predicted"/>
<organism evidence="2 3">
    <name type="scientific">Tropicibacter oceani</name>
    <dbReference type="NCBI Taxonomy" id="3058420"/>
    <lineage>
        <taxon>Bacteria</taxon>
        <taxon>Pseudomonadati</taxon>
        <taxon>Pseudomonadota</taxon>
        <taxon>Alphaproteobacteria</taxon>
        <taxon>Rhodobacterales</taxon>
        <taxon>Roseobacteraceae</taxon>
        <taxon>Tropicibacter</taxon>
    </lineage>
</organism>
<feature type="transmembrane region" description="Helical" evidence="1">
    <location>
        <begin position="476"/>
        <end position="496"/>
    </location>
</feature>
<gene>
    <name evidence="2" type="ORF">QF118_16930</name>
</gene>
<feature type="transmembrane region" description="Helical" evidence="1">
    <location>
        <begin position="773"/>
        <end position="797"/>
    </location>
</feature>
<keyword evidence="1" id="KW-0812">Transmembrane</keyword>
<dbReference type="EMBL" id="CP124616">
    <property type="protein sequence ID" value="WGW03586.1"/>
    <property type="molecule type" value="Genomic_DNA"/>
</dbReference>
<protein>
    <submittedName>
        <fullName evidence="2">Uncharacterized protein</fullName>
    </submittedName>
</protein>
<evidence type="ECO:0000313" key="3">
    <source>
        <dbReference type="Proteomes" id="UP001241605"/>
    </source>
</evidence>
<sequence length="805" mass="90577">MKTVKEIVQDAAEVAERTGEFLLDSQPLRMDESLSEIDLGLLSLPPTTRYIFRKCVFEVPVKGTSLLAERVEFENCVFATCKNNWDEEGELDFKNDACAMQFEGLRAKFLKISLLGSYRCYKGDESSQSSARLLIDLRSCSIEQAFQFSVRHTFWDAADMPIHPGLKQEIPHGAIWLVCDGARVEGKCDIDIHDLKPKGLITSEGAGYMSKQGSGRLYAMLLSLEDASFSDRLSIGDQGLAADQHVDVSSWPVIAVKAPGLVVGGRLKVSRVNFRPLAVKANGDPGNEKPKPDDPLSVKHRPIFNLTGGQIKHLVFSDMLDNAFKWQRPGKGTDEDGAAPENGIVNCRIDLATDRLIKASEKRSQRRELPARDRGDFWIHFASIRRADHQQPLFVLAEALDRAGERKVADVVLQREKKSLISHDLRLWFGQRFWKTKAAVTFIAYFISVGVLASFTPTLCLQYGPDQEPWYCGLNSSSATVAAFVLVSIAVVAWFGRTYKKDAVGFIELVFNILVHAAMSSGIRPLKPLGVLLVIWTASILVYELLAANGYIVPDRLEVTASGPRWHQVDMIYRQMPRPGSGSSFLQEEEMKTSGAVGPEKESFWFDKSFSKVATAHSGPFDLNRLPEPLTEDDKAMFGWIHTSDILRVCRKNWVNPSKIGREVWVDTLFRGLEQRHCDEKDSNEKLCQLREDPDNHAVENLWRDNLILAFDPALVNHACTRFLPPEYSTFNSWLYAADVVIPLLDLRQEREWSIRATQVDTLEFSFWSRVAIFFEAFFILIGWLIALILAGALTGLSDPRRRPF</sequence>
<keyword evidence="1" id="KW-1133">Transmembrane helix</keyword>